<evidence type="ECO:0000313" key="4">
    <source>
        <dbReference type="Proteomes" id="UP000824596"/>
    </source>
</evidence>
<feature type="compositionally biased region" description="Low complexity" evidence="2">
    <location>
        <begin position="408"/>
        <end position="430"/>
    </location>
</feature>
<evidence type="ECO:0000256" key="2">
    <source>
        <dbReference type="SAM" id="MobiDB-lite"/>
    </source>
</evidence>
<feature type="region of interest" description="Disordered" evidence="2">
    <location>
        <begin position="361"/>
        <end position="484"/>
    </location>
</feature>
<reference evidence="3" key="1">
    <citation type="submission" date="2021-09" db="EMBL/GenBank/DDBJ databases">
        <title>A high-quality genome of the endoparasitic fungus Hirsutella rhossiliensis with a comparison of Hirsutella genomes reveals transposable elements contributing to genome size variation.</title>
        <authorList>
            <person name="Lin R."/>
            <person name="Jiao Y."/>
            <person name="Sun X."/>
            <person name="Ling J."/>
            <person name="Xie B."/>
            <person name="Cheng X."/>
        </authorList>
    </citation>
    <scope>NUCLEOTIDE SEQUENCE</scope>
    <source>
        <strain evidence="3">HR02</strain>
    </source>
</reference>
<feature type="region of interest" description="Disordered" evidence="2">
    <location>
        <begin position="1"/>
        <end position="255"/>
    </location>
</feature>
<sequence length="707" mass="75480">MPTPPSFGASADSPPRRPLLLPCQTAAREMRRFNTSSSSSLSSSSPKTASAAAAAAASQPPPLPPPSQANSRHRPAISIRRPFPAPRPDTTTTTTTTTTARRPPPRPPFAAAHHQTFQSKTGPRPPAKTPSSPSSSSNRRPPLRLKDRNQQQNAPLLTSSTLASAAKMPVGDRPRQPQLSAAAARSAKRGPLTPKIAAKGPPSTASIPPPRRPQTIHHPRDDAPTPVSGHVTRPGARQGRVDSLSSAPIGPANHYHPERLAYDAWDNAGAMSGVGGTPGSASGVSRQAGDSPGEQQSDGHKFFYASDARAIQRPLSVPQKPVAFFYANGASAEAKRTTSPPLNQPFTPVLPPTQEPVATKFFYANGTPDPPPSKHALATSASASALSTSSRLPLTTCPPTSQPLSANPLLPTSPKQPLSLQSSPALAPVPHSSGKRRPAMTMASLIQAAEEWKERDTERDGDAQPELSQSPTKSSHAGELVSELVANARRERKVQDLEITNASLEAINRTLERQLRKQTIELRRYRRMSRAGHISLASAASSRVPSAALPDVAIDLSGVDEGEEATEDEQDEYPDSFDESDFSSNESLSADASSSPNDKLAARRKRDERRLQLDLTKHQELLVDSQKMNQSLKRCLDWTEVLIKEGQKALAYQVRVSDVEFGGRVLAPLDEDDEADMDDDDGPSLGPPRTKGSQDRDSGVELPGDGG</sequence>
<feature type="coiled-coil region" evidence="1">
    <location>
        <begin position="494"/>
        <end position="528"/>
    </location>
</feature>
<dbReference type="PANTHER" id="PTHR38701">
    <property type="entry name" value="CHROMOSOME 8, WHOLE GENOME SHOTGUN SEQUENCE"/>
    <property type="match status" value="1"/>
</dbReference>
<feature type="compositionally biased region" description="Low complexity" evidence="2">
    <location>
        <begin position="34"/>
        <end position="58"/>
    </location>
</feature>
<dbReference type="PANTHER" id="PTHR38701:SF1">
    <property type="entry name" value="UP-REGULATED DURING SEPTATION PROTEIN 1 DOMAIN-CONTAINING PROTEIN"/>
    <property type="match status" value="1"/>
</dbReference>
<feature type="region of interest" description="Disordered" evidence="2">
    <location>
        <begin position="272"/>
        <end position="299"/>
    </location>
</feature>
<gene>
    <name evidence="3" type="ORF">HRG_06302</name>
</gene>
<comment type="caution">
    <text evidence="3">The sequence shown here is derived from an EMBL/GenBank/DDBJ whole genome shotgun (WGS) entry which is preliminary data.</text>
</comment>
<dbReference type="OrthoDB" id="2555519at2759"/>
<organism evidence="3 4">
    <name type="scientific">Hirsutella rhossiliensis</name>
    <dbReference type="NCBI Taxonomy" id="111463"/>
    <lineage>
        <taxon>Eukaryota</taxon>
        <taxon>Fungi</taxon>
        <taxon>Dikarya</taxon>
        <taxon>Ascomycota</taxon>
        <taxon>Pezizomycotina</taxon>
        <taxon>Sordariomycetes</taxon>
        <taxon>Hypocreomycetidae</taxon>
        <taxon>Hypocreales</taxon>
        <taxon>Ophiocordycipitaceae</taxon>
        <taxon>Hirsutella</taxon>
    </lineage>
</organism>
<feature type="region of interest" description="Disordered" evidence="2">
    <location>
        <begin position="667"/>
        <end position="707"/>
    </location>
</feature>
<feature type="compositionally biased region" description="Low complexity" evidence="2">
    <location>
        <begin position="376"/>
        <end position="399"/>
    </location>
</feature>
<proteinExistence type="predicted"/>
<feature type="compositionally biased region" description="Polar residues" evidence="2">
    <location>
        <begin position="150"/>
        <end position="163"/>
    </location>
</feature>
<dbReference type="RefSeq" id="XP_044719713.1">
    <property type="nucleotide sequence ID" value="XM_044864773.1"/>
</dbReference>
<dbReference type="AlphaFoldDB" id="A0A9P8MVU1"/>
<accession>A0A9P8MVU1</accession>
<protein>
    <submittedName>
        <fullName evidence="3">Uncharacterized protein</fullName>
    </submittedName>
</protein>
<dbReference type="Proteomes" id="UP000824596">
    <property type="component" value="Unassembled WGS sequence"/>
</dbReference>
<feature type="compositionally biased region" description="Low complexity" evidence="2">
    <location>
        <begin position="582"/>
        <end position="598"/>
    </location>
</feature>
<feature type="compositionally biased region" description="Acidic residues" evidence="2">
    <location>
        <begin position="669"/>
        <end position="682"/>
    </location>
</feature>
<feature type="compositionally biased region" description="Low complexity" evidence="2">
    <location>
        <begin position="88"/>
        <end position="101"/>
    </location>
</feature>
<feature type="region of interest" description="Disordered" evidence="2">
    <location>
        <begin position="560"/>
        <end position="606"/>
    </location>
</feature>
<feature type="compositionally biased region" description="Basic and acidic residues" evidence="2">
    <location>
        <begin position="450"/>
        <end position="462"/>
    </location>
</feature>
<evidence type="ECO:0000256" key="1">
    <source>
        <dbReference type="SAM" id="Coils"/>
    </source>
</evidence>
<name>A0A9P8MVU1_9HYPO</name>
<keyword evidence="4" id="KW-1185">Reference proteome</keyword>
<keyword evidence="1" id="KW-0175">Coiled coil</keyword>
<evidence type="ECO:0000313" key="3">
    <source>
        <dbReference type="EMBL" id="KAH0962200.1"/>
    </source>
</evidence>
<feature type="compositionally biased region" description="Polar residues" evidence="2">
    <location>
        <begin position="466"/>
        <end position="475"/>
    </location>
</feature>
<feature type="compositionally biased region" description="Acidic residues" evidence="2">
    <location>
        <begin position="560"/>
        <end position="581"/>
    </location>
</feature>
<feature type="compositionally biased region" description="Low complexity" evidence="2">
    <location>
        <begin position="129"/>
        <end position="140"/>
    </location>
</feature>
<dbReference type="GeneID" id="68355431"/>
<dbReference type="EMBL" id="JAIZPD010000006">
    <property type="protein sequence ID" value="KAH0962200.1"/>
    <property type="molecule type" value="Genomic_DNA"/>
</dbReference>